<proteinExistence type="predicted"/>
<accession>A0AAD8E838</accession>
<gene>
    <name evidence="2" type="ORF">L9F63_004234</name>
</gene>
<sequence>MSHDKSNILNNPMNILQLCSELHDKCGASIQRKINAYLKNVIEAKATFLVLLLKESEEAVIQVMGDKVLEPEMRYPIPENVLQSTIKRRRSFGGSTLDMSSELLEKLCAAIGVKPETFYCVPVLSPADDHTVLIVYLLDYNTHRFSETDCTQFVTHVFQYCLGIVLNTYAYEEEKRMKLQCENMLQVAKNIFSHMDNLSNLLRQIMTEARKLTNAERCSLFLLDTEHDQLVAEIFDGPDSKETPTEMRISRNQGIAGHVATTGKLLNIRDAYTHPLFYRGFDEMTGFKTRNLLCFPIYKDNAVIGVAQLCNKQNGLYFDVFDEEVAMGFSIYCGISLMHSLIYKKVKETQARNRLANELMMYHMK</sequence>
<dbReference type="InterPro" id="IPR003018">
    <property type="entry name" value="GAF"/>
</dbReference>
<dbReference type="InterPro" id="IPR029016">
    <property type="entry name" value="GAF-like_dom_sf"/>
</dbReference>
<feature type="non-terminal residue" evidence="2">
    <location>
        <position position="1"/>
    </location>
</feature>
<evidence type="ECO:0000313" key="3">
    <source>
        <dbReference type="Proteomes" id="UP001233999"/>
    </source>
</evidence>
<dbReference type="Pfam" id="PF01590">
    <property type="entry name" value="GAF"/>
    <property type="match status" value="1"/>
</dbReference>
<feature type="domain" description="GAF" evidence="1">
    <location>
        <begin position="197"/>
        <end position="347"/>
    </location>
</feature>
<comment type="caution">
    <text evidence="2">The sequence shown here is derived from an EMBL/GenBank/DDBJ whole genome shotgun (WGS) entry which is preliminary data.</text>
</comment>
<dbReference type="Gene3D" id="3.30.450.40">
    <property type="match status" value="2"/>
</dbReference>
<dbReference type="AlphaFoldDB" id="A0AAD8E838"/>
<dbReference type="EMBL" id="JASPKZ010008361">
    <property type="protein sequence ID" value="KAJ9580092.1"/>
    <property type="molecule type" value="Genomic_DNA"/>
</dbReference>
<dbReference type="FunFam" id="3.30.450.40:FF:000007">
    <property type="entry name" value="Phosphodiesterase"/>
    <property type="match status" value="1"/>
</dbReference>
<evidence type="ECO:0000259" key="1">
    <source>
        <dbReference type="SMART" id="SM00065"/>
    </source>
</evidence>
<reference evidence="2" key="2">
    <citation type="submission" date="2023-05" db="EMBL/GenBank/DDBJ databases">
        <authorList>
            <person name="Fouks B."/>
        </authorList>
    </citation>
    <scope>NUCLEOTIDE SEQUENCE</scope>
    <source>
        <strain evidence="2">Stay&amp;Tobe</strain>
        <tissue evidence="2">Testes</tissue>
    </source>
</reference>
<feature type="domain" description="GAF" evidence="1">
    <location>
        <begin position="26"/>
        <end position="175"/>
    </location>
</feature>
<organism evidence="2 3">
    <name type="scientific">Diploptera punctata</name>
    <name type="common">Pacific beetle cockroach</name>
    <dbReference type="NCBI Taxonomy" id="6984"/>
    <lineage>
        <taxon>Eukaryota</taxon>
        <taxon>Metazoa</taxon>
        <taxon>Ecdysozoa</taxon>
        <taxon>Arthropoda</taxon>
        <taxon>Hexapoda</taxon>
        <taxon>Insecta</taxon>
        <taxon>Pterygota</taxon>
        <taxon>Neoptera</taxon>
        <taxon>Polyneoptera</taxon>
        <taxon>Dictyoptera</taxon>
        <taxon>Blattodea</taxon>
        <taxon>Blaberoidea</taxon>
        <taxon>Blaberidae</taxon>
        <taxon>Diplopterinae</taxon>
        <taxon>Diploptera</taxon>
    </lineage>
</organism>
<evidence type="ECO:0000313" key="2">
    <source>
        <dbReference type="EMBL" id="KAJ9580092.1"/>
    </source>
</evidence>
<name>A0AAD8E838_DIPPU</name>
<dbReference type="SUPFAM" id="SSF55781">
    <property type="entry name" value="GAF domain-like"/>
    <property type="match status" value="2"/>
</dbReference>
<protein>
    <recommendedName>
        <fullName evidence="1">GAF domain-containing protein</fullName>
    </recommendedName>
</protein>
<reference evidence="2" key="1">
    <citation type="journal article" date="2023" name="IScience">
        <title>Live-bearing cockroach genome reveals convergent evolutionary mechanisms linked to viviparity in insects and beyond.</title>
        <authorList>
            <person name="Fouks B."/>
            <person name="Harrison M.C."/>
            <person name="Mikhailova A.A."/>
            <person name="Marchal E."/>
            <person name="English S."/>
            <person name="Carruthers M."/>
            <person name="Jennings E.C."/>
            <person name="Chiamaka E.L."/>
            <person name="Frigard R.A."/>
            <person name="Pippel M."/>
            <person name="Attardo G.M."/>
            <person name="Benoit J.B."/>
            <person name="Bornberg-Bauer E."/>
            <person name="Tobe S.S."/>
        </authorList>
    </citation>
    <scope>NUCLEOTIDE SEQUENCE</scope>
    <source>
        <strain evidence="2">Stay&amp;Tobe</strain>
    </source>
</reference>
<keyword evidence="3" id="KW-1185">Reference proteome</keyword>
<dbReference type="SMART" id="SM00065">
    <property type="entry name" value="GAF"/>
    <property type="match status" value="2"/>
</dbReference>
<dbReference type="Proteomes" id="UP001233999">
    <property type="component" value="Unassembled WGS sequence"/>
</dbReference>